<feature type="region of interest" description="Disordered" evidence="5">
    <location>
        <begin position="217"/>
        <end position="236"/>
    </location>
</feature>
<dbReference type="Pfam" id="PF04434">
    <property type="entry name" value="SWIM"/>
    <property type="match status" value="1"/>
</dbReference>
<keyword evidence="1" id="KW-0479">Metal-binding</keyword>
<evidence type="ECO:0000256" key="4">
    <source>
        <dbReference type="PROSITE-ProRule" id="PRU00325"/>
    </source>
</evidence>
<dbReference type="PANTHER" id="PTHR31973:SF187">
    <property type="entry name" value="MUTATOR TRANSPOSASE MUDRA PROTEIN"/>
    <property type="match status" value="1"/>
</dbReference>
<evidence type="ECO:0000256" key="1">
    <source>
        <dbReference type="ARBA" id="ARBA00022723"/>
    </source>
</evidence>
<dbReference type="InterPro" id="IPR006564">
    <property type="entry name" value="Znf_PMZ"/>
</dbReference>
<evidence type="ECO:0000259" key="6">
    <source>
        <dbReference type="PROSITE" id="PS50966"/>
    </source>
</evidence>
<evidence type="ECO:0000313" key="8">
    <source>
        <dbReference type="RefSeq" id="XP_071909666.1"/>
    </source>
</evidence>
<keyword evidence="2 4" id="KW-0863">Zinc-finger</keyword>
<dbReference type="PROSITE" id="PS50966">
    <property type="entry name" value="ZF_SWIM"/>
    <property type="match status" value="1"/>
</dbReference>
<dbReference type="InterPro" id="IPR007527">
    <property type="entry name" value="Znf_SWIM"/>
</dbReference>
<dbReference type="InterPro" id="IPR018289">
    <property type="entry name" value="MULE_transposase_dom"/>
</dbReference>
<dbReference type="RefSeq" id="XP_071909666.1">
    <property type="nucleotide sequence ID" value="XM_072053565.1"/>
</dbReference>
<proteinExistence type="predicted"/>
<reference evidence="8" key="1">
    <citation type="submission" date="2025-08" db="UniProtKB">
        <authorList>
            <consortium name="RefSeq"/>
        </authorList>
    </citation>
    <scope>IDENTIFICATION</scope>
    <source>
        <tissue evidence="8">Leaves</tissue>
    </source>
</reference>
<sequence length="236" mass="26459">MKTVDGFRDSKTGKGRFERLYICFAGVKQGFLTGCRQFIGVDGTFLKGLVGGVLLAAVGVDANNGIFPIAYAAAEGESKDSWCWFFKLLKEDLKIKKDYEWTIMSDKQKGLIEAYDMIFPNATHKFCVKHLHNNFSSAGFKGEVNIEQTCSCRKWELIGIPCPHAIAALWMAKKDPLLYVSKWYTVETYMKCYEGSVCPMNGESEWGLTNVGEGPLPPLYGRAPGRPKKLRRRSAE</sequence>
<dbReference type="Pfam" id="PF10551">
    <property type="entry name" value="MULE"/>
    <property type="match status" value="1"/>
</dbReference>
<dbReference type="SMART" id="SM00575">
    <property type="entry name" value="ZnF_PMZ"/>
    <property type="match status" value="1"/>
</dbReference>
<gene>
    <name evidence="8" type="primary">LOC140008711</name>
</gene>
<feature type="domain" description="SWIM-type" evidence="6">
    <location>
        <begin position="140"/>
        <end position="173"/>
    </location>
</feature>
<dbReference type="Proteomes" id="UP001652660">
    <property type="component" value="Chromosome 6c"/>
</dbReference>
<accession>A0ABM4UQV6</accession>
<evidence type="ECO:0000313" key="7">
    <source>
        <dbReference type="Proteomes" id="UP001652660"/>
    </source>
</evidence>
<keyword evidence="3" id="KW-0862">Zinc</keyword>
<name>A0ABM4UQV6_COFAR</name>
<evidence type="ECO:0000256" key="5">
    <source>
        <dbReference type="SAM" id="MobiDB-lite"/>
    </source>
</evidence>
<feature type="compositionally biased region" description="Basic residues" evidence="5">
    <location>
        <begin position="225"/>
        <end position="236"/>
    </location>
</feature>
<keyword evidence="7" id="KW-1185">Reference proteome</keyword>
<evidence type="ECO:0000256" key="2">
    <source>
        <dbReference type="ARBA" id="ARBA00022771"/>
    </source>
</evidence>
<protein>
    <recommendedName>
        <fullName evidence="6">SWIM-type domain-containing protein</fullName>
    </recommendedName>
</protein>
<dbReference type="GeneID" id="140008711"/>
<organism evidence="7 8">
    <name type="scientific">Coffea arabica</name>
    <name type="common">Arabian coffee</name>
    <dbReference type="NCBI Taxonomy" id="13443"/>
    <lineage>
        <taxon>Eukaryota</taxon>
        <taxon>Viridiplantae</taxon>
        <taxon>Streptophyta</taxon>
        <taxon>Embryophyta</taxon>
        <taxon>Tracheophyta</taxon>
        <taxon>Spermatophyta</taxon>
        <taxon>Magnoliopsida</taxon>
        <taxon>eudicotyledons</taxon>
        <taxon>Gunneridae</taxon>
        <taxon>Pentapetalae</taxon>
        <taxon>asterids</taxon>
        <taxon>lamiids</taxon>
        <taxon>Gentianales</taxon>
        <taxon>Rubiaceae</taxon>
        <taxon>Ixoroideae</taxon>
        <taxon>Gardenieae complex</taxon>
        <taxon>Bertiereae - Coffeeae clade</taxon>
        <taxon>Coffeeae</taxon>
        <taxon>Coffea</taxon>
    </lineage>
</organism>
<dbReference type="PANTHER" id="PTHR31973">
    <property type="entry name" value="POLYPROTEIN, PUTATIVE-RELATED"/>
    <property type="match status" value="1"/>
</dbReference>
<evidence type="ECO:0000256" key="3">
    <source>
        <dbReference type="ARBA" id="ARBA00022833"/>
    </source>
</evidence>